<dbReference type="InterPro" id="IPR023346">
    <property type="entry name" value="Lysozyme-like_dom_sf"/>
</dbReference>
<keyword evidence="15" id="KW-0812">Transmembrane</keyword>
<keyword evidence="7" id="KW-0378">Hydrolase</keyword>
<dbReference type="InterPro" id="IPR012338">
    <property type="entry name" value="Beta-lactam/transpept-like"/>
</dbReference>
<evidence type="ECO:0000259" key="17">
    <source>
        <dbReference type="Pfam" id="PF00912"/>
    </source>
</evidence>
<dbReference type="GO" id="GO:0008955">
    <property type="term" value="F:peptidoglycan glycosyltransferase activity"/>
    <property type="evidence" value="ECO:0007669"/>
    <property type="project" value="UniProtKB-EC"/>
</dbReference>
<dbReference type="PANTHER" id="PTHR32282:SF33">
    <property type="entry name" value="PEPTIDOGLYCAN GLYCOSYLTRANSFERASE"/>
    <property type="match status" value="1"/>
</dbReference>
<dbReference type="GO" id="GO:0009252">
    <property type="term" value="P:peptidoglycan biosynthetic process"/>
    <property type="evidence" value="ECO:0007669"/>
    <property type="project" value="UniProtKB-KW"/>
</dbReference>
<protein>
    <submittedName>
        <fullName evidence="18">Penicillin-binding protein</fullName>
    </submittedName>
</protein>
<dbReference type="InterPro" id="IPR001460">
    <property type="entry name" value="PCN-bd_Tpept"/>
</dbReference>
<evidence type="ECO:0000259" key="16">
    <source>
        <dbReference type="Pfam" id="PF00905"/>
    </source>
</evidence>
<dbReference type="InterPro" id="IPR050396">
    <property type="entry name" value="Glycosyltr_51/Transpeptidase"/>
</dbReference>
<comment type="similarity">
    <text evidence="2">In the N-terminal section; belongs to the glycosyltransferase 51 family.</text>
</comment>
<feature type="domain" description="Penicillin-binding protein transpeptidase" evidence="16">
    <location>
        <begin position="362"/>
        <end position="670"/>
    </location>
</feature>
<evidence type="ECO:0000256" key="12">
    <source>
        <dbReference type="ARBA" id="ARBA00034000"/>
    </source>
</evidence>
<gene>
    <name evidence="18" type="ORF">CW362_16720</name>
</gene>
<dbReference type="GO" id="GO:0006508">
    <property type="term" value="P:proteolysis"/>
    <property type="evidence" value="ECO:0007669"/>
    <property type="project" value="UniProtKB-KW"/>
</dbReference>
<keyword evidence="8" id="KW-0133">Cell shape</keyword>
<keyword evidence="11" id="KW-0961">Cell wall biogenesis/degradation</keyword>
<evidence type="ECO:0000256" key="8">
    <source>
        <dbReference type="ARBA" id="ARBA00022960"/>
    </source>
</evidence>
<feature type="region of interest" description="Disordered" evidence="14">
    <location>
        <begin position="679"/>
        <end position="757"/>
    </location>
</feature>
<dbReference type="InterPro" id="IPR036950">
    <property type="entry name" value="PBP_transglycosylase"/>
</dbReference>
<keyword evidence="4" id="KW-0645">Protease</keyword>
<dbReference type="RefSeq" id="WP_103550271.1">
    <property type="nucleotide sequence ID" value="NZ_JBHJSK010000003.1"/>
</dbReference>
<evidence type="ECO:0000256" key="3">
    <source>
        <dbReference type="ARBA" id="ARBA00022645"/>
    </source>
</evidence>
<dbReference type="Pfam" id="PF00912">
    <property type="entry name" value="Transgly"/>
    <property type="match status" value="1"/>
</dbReference>
<evidence type="ECO:0000256" key="14">
    <source>
        <dbReference type="SAM" id="MobiDB-lite"/>
    </source>
</evidence>
<evidence type="ECO:0000256" key="10">
    <source>
        <dbReference type="ARBA" id="ARBA00023268"/>
    </source>
</evidence>
<feature type="compositionally biased region" description="Polar residues" evidence="14">
    <location>
        <begin position="719"/>
        <end position="734"/>
    </location>
</feature>
<reference evidence="18 19" key="1">
    <citation type="submission" date="2017-12" db="EMBL/GenBank/DDBJ databases">
        <title>Streptomyces populusis sp. nov., a novel endophytic actinobacterium isolated from stems of Populus adenopoda Maxim.</title>
        <authorList>
            <person name="Wang Z."/>
        </authorList>
    </citation>
    <scope>NUCLEOTIDE SEQUENCE [LARGE SCALE GENOMIC DNA]</scope>
    <source>
        <strain evidence="18 19">A249</strain>
    </source>
</reference>
<evidence type="ECO:0000313" key="18">
    <source>
        <dbReference type="EMBL" id="PKT71897.1"/>
    </source>
</evidence>
<evidence type="ECO:0000256" key="2">
    <source>
        <dbReference type="ARBA" id="ARBA00007739"/>
    </source>
</evidence>
<keyword evidence="19" id="KW-1185">Reference proteome</keyword>
<dbReference type="Gene3D" id="1.10.3810.10">
    <property type="entry name" value="Biosynthetic peptidoglycan transglycosylase-like"/>
    <property type="match status" value="1"/>
</dbReference>
<dbReference type="Gene3D" id="3.40.710.10">
    <property type="entry name" value="DD-peptidase/beta-lactamase superfamily"/>
    <property type="match status" value="1"/>
</dbReference>
<dbReference type="Pfam" id="PF00905">
    <property type="entry name" value="Transpeptidase"/>
    <property type="match status" value="1"/>
</dbReference>
<dbReference type="FunFam" id="1.10.3810.10:FF:000001">
    <property type="entry name" value="Penicillin-binding protein 1A"/>
    <property type="match status" value="1"/>
</dbReference>
<dbReference type="OrthoDB" id="8865355at2"/>
<dbReference type="GO" id="GO:0030288">
    <property type="term" value="C:outer membrane-bounded periplasmic space"/>
    <property type="evidence" value="ECO:0007669"/>
    <property type="project" value="TreeGrafter"/>
</dbReference>
<comment type="similarity">
    <text evidence="1">In the C-terminal section; belongs to the transpeptidase family.</text>
</comment>
<keyword evidence="3" id="KW-0121">Carboxypeptidase</keyword>
<evidence type="ECO:0000256" key="13">
    <source>
        <dbReference type="ARBA" id="ARBA00049902"/>
    </source>
</evidence>
<dbReference type="EMBL" id="PJOS01000028">
    <property type="protein sequence ID" value="PKT71897.1"/>
    <property type="molecule type" value="Genomic_DNA"/>
</dbReference>
<comment type="catalytic activity">
    <reaction evidence="13">
        <text>[GlcNAc-(1-&gt;4)-Mur2Ac(oyl-L-Ala-gamma-D-Glu-L-Lys-D-Ala-D-Ala)](n)-di-trans,octa-cis-undecaprenyl diphosphate + beta-D-GlcNAc-(1-&gt;4)-Mur2Ac(oyl-L-Ala-gamma-D-Glu-L-Lys-D-Ala-D-Ala)-di-trans,octa-cis-undecaprenyl diphosphate = [GlcNAc-(1-&gt;4)-Mur2Ac(oyl-L-Ala-gamma-D-Glu-L-Lys-D-Ala-D-Ala)](n+1)-di-trans,octa-cis-undecaprenyl diphosphate + di-trans,octa-cis-undecaprenyl diphosphate + H(+)</text>
        <dbReference type="Rhea" id="RHEA:23708"/>
        <dbReference type="Rhea" id="RHEA-COMP:9602"/>
        <dbReference type="Rhea" id="RHEA-COMP:9603"/>
        <dbReference type="ChEBI" id="CHEBI:15378"/>
        <dbReference type="ChEBI" id="CHEBI:58405"/>
        <dbReference type="ChEBI" id="CHEBI:60033"/>
        <dbReference type="ChEBI" id="CHEBI:78435"/>
        <dbReference type="EC" id="2.4.99.28"/>
    </reaction>
</comment>
<feature type="transmembrane region" description="Helical" evidence="15">
    <location>
        <begin position="20"/>
        <end position="45"/>
    </location>
</feature>
<accession>A0A2I0SPN7</accession>
<sequence length="757" mass="80725">MPKKRSGGGLSPTQQAAKFLGVSVLAGAVMAGIALPAAGALGLAVKGSAQGFDDIPDNLKSPSLSQRTTILDSKGGQIATVYSRDRTVVDLKDISPYMQKAIVAIEDSRFYQHGAIDLKGVLRAVNQNAQNGGVAQGASTLTQQLVKNYFVEEAGDDPTKVAQATQQTIGRKIRELKYAIQLEEKLGKKKILENYLNITFFGEQAYGIEAASQRYFSKPAKKLNLQEAALLAGIVQSPSRYDPVNDEEEALKRRNTVLQRMAEVHDISQEQADAAKATKLGLHVSQPKNGCITAIKGASFFCKYVEKVFLSDPVFGKTKEERAKVWNQGGLTIRTTLDPQSQASIQASLKDHVYKSDKVAAAATLVEPGTGKILGMGQSKPYGYGKNETEYNYSVDYAMGGSNYGFPTGSTFKPFVAAAALEQGRPATQEYSSPNKMPYPSPVQTCGSKPWTNQANEQVPNESASEKGPYQLKEAMAKSVNTYFVQMISDIGLCPVMNQIDKLGVVQGNGDKLPEVPSIALGAKGISPLTMATAYAAFASRGMYCTPIAIESISQQVGEREKSLDVPKSTCSRAMSETTADTVNSLLSGVIDSGTGQQAGLADRDNAGKTGTTDSRKNAWFVGYTPNLSGAVWVGSATQQVQMTGIQIGGVWHDKVYGGQVPGPIWRDLMTGALEGKDAPSFNLVNIPDPVRDKGQDDDNRGRGRHGGRGNDNTTGNTIFGQSNGGVTFPTPSFSFPDGFIQGNTNSGNGNGNGGQR</sequence>
<dbReference type="GO" id="GO:0008658">
    <property type="term" value="F:penicillin binding"/>
    <property type="evidence" value="ECO:0007669"/>
    <property type="project" value="InterPro"/>
</dbReference>
<evidence type="ECO:0000256" key="15">
    <source>
        <dbReference type="SAM" id="Phobius"/>
    </source>
</evidence>
<dbReference type="GO" id="GO:0009002">
    <property type="term" value="F:serine-type D-Ala-D-Ala carboxypeptidase activity"/>
    <property type="evidence" value="ECO:0007669"/>
    <property type="project" value="UniProtKB-EC"/>
</dbReference>
<organism evidence="18 19">
    <name type="scientific">Streptomyces populi</name>
    <dbReference type="NCBI Taxonomy" id="2058924"/>
    <lineage>
        <taxon>Bacteria</taxon>
        <taxon>Bacillati</taxon>
        <taxon>Actinomycetota</taxon>
        <taxon>Actinomycetes</taxon>
        <taxon>Kitasatosporales</taxon>
        <taxon>Streptomycetaceae</taxon>
        <taxon>Streptomyces</taxon>
    </lineage>
</organism>
<name>A0A2I0SPN7_9ACTN</name>
<dbReference type="GO" id="GO:0071555">
    <property type="term" value="P:cell wall organization"/>
    <property type="evidence" value="ECO:0007669"/>
    <property type="project" value="UniProtKB-KW"/>
</dbReference>
<proteinExistence type="inferred from homology"/>
<dbReference type="Proteomes" id="UP000236178">
    <property type="component" value="Unassembled WGS sequence"/>
</dbReference>
<keyword evidence="10" id="KW-0511">Multifunctional enzyme</keyword>
<dbReference type="PANTHER" id="PTHR32282">
    <property type="entry name" value="BINDING PROTEIN TRANSPEPTIDASE, PUTATIVE-RELATED"/>
    <property type="match status" value="1"/>
</dbReference>
<feature type="domain" description="Glycosyl transferase family 51" evidence="17">
    <location>
        <begin position="77"/>
        <end position="261"/>
    </location>
</feature>
<evidence type="ECO:0000256" key="6">
    <source>
        <dbReference type="ARBA" id="ARBA00022679"/>
    </source>
</evidence>
<dbReference type="GO" id="GO:0008360">
    <property type="term" value="P:regulation of cell shape"/>
    <property type="evidence" value="ECO:0007669"/>
    <property type="project" value="UniProtKB-KW"/>
</dbReference>
<dbReference type="AlphaFoldDB" id="A0A2I0SPN7"/>
<evidence type="ECO:0000256" key="9">
    <source>
        <dbReference type="ARBA" id="ARBA00022984"/>
    </source>
</evidence>
<evidence type="ECO:0000256" key="4">
    <source>
        <dbReference type="ARBA" id="ARBA00022670"/>
    </source>
</evidence>
<comment type="catalytic activity">
    <reaction evidence="12">
        <text>Preferential cleavage: (Ac)2-L-Lys-D-Ala-|-D-Ala. Also transpeptidation of peptidyl-alanyl moieties that are N-acyl substituents of D-alanine.</text>
        <dbReference type="EC" id="3.4.16.4"/>
    </reaction>
</comment>
<keyword evidence="6" id="KW-0808">Transferase</keyword>
<dbReference type="InterPro" id="IPR001264">
    <property type="entry name" value="Glyco_trans_51"/>
</dbReference>
<dbReference type="SUPFAM" id="SSF56601">
    <property type="entry name" value="beta-lactamase/transpeptidase-like"/>
    <property type="match status" value="1"/>
</dbReference>
<keyword evidence="5" id="KW-0328">Glycosyltransferase</keyword>
<keyword evidence="15" id="KW-0472">Membrane</keyword>
<dbReference type="SUPFAM" id="SSF53955">
    <property type="entry name" value="Lysozyme-like"/>
    <property type="match status" value="1"/>
</dbReference>
<keyword evidence="9" id="KW-0573">Peptidoglycan synthesis</keyword>
<evidence type="ECO:0000256" key="1">
    <source>
        <dbReference type="ARBA" id="ARBA00007090"/>
    </source>
</evidence>
<evidence type="ECO:0000256" key="7">
    <source>
        <dbReference type="ARBA" id="ARBA00022801"/>
    </source>
</evidence>
<evidence type="ECO:0000313" key="19">
    <source>
        <dbReference type="Proteomes" id="UP000236178"/>
    </source>
</evidence>
<keyword evidence="15" id="KW-1133">Transmembrane helix</keyword>
<comment type="caution">
    <text evidence="18">The sequence shown here is derived from an EMBL/GenBank/DDBJ whole genome shotgun (WGS) entry which is preliminary data.</text>
</comment>
<evidence type="ECO:0000256" key="5">
    <source>
        <dbReference type="ARBA" id="ARBA00022676"/>
    </source>
</evidence>
<feature type="compositionally biased region" description="Basic and acidic residues" evidence="14">
    <location>
        <begin position="690"/>
        <end position="702"/>
    </location>
</feature>
<evidence type="ECO:0000256" key="11">
    <source>
        <dbReference type="ARBA" id="ARBA00023316"/>
    </source>
</evidence>